<comment type="caution">
    <text evidence="1">The sequence shown here is derived from an EMBL/GenBank/DDBJ whole genome shotgun (WGS) entry which is preliminary data.</text>
</comment>
<dbReference type="EMBL" id="BONC01000016">
    <property type="protein sequence ID" value="GIF56699.1"/>
    <property type="molecule type" value="Genomic_DNA"/>
</dbReference>
<evidence type="ECO:0000313" key="1">
    <source>
        <dbReference type="EMBL" id="GIF56699.1"/>
    </source>
</evidence>
<gene>
    <name evidence="1" type="ORF">Air01nite_27940</name>
</gene>
<protein>
    <submittedName>
        <fullName evidence="1">Uncharacterized protein</fullName>
    </submittedName>
</protein>
<evidence type="ECO:0000313" key="2">
    <source>
        <dbReference type="Proteomes" id="UP000624325"/>
    </source>
</evidence>
<dbReference type="Proteomes" id="UP000624325">
    <property type="component" value="Unassembled WGS sequence"/>
</dbReference>
<proteinExistence type="predicted"/>
<keyword evidence="2" id="KW-1185">Reference proteome</keyword>
<accession>A0ABQ4C1R7</accession>
<name>A0ABQ4C1R7_9ACTN</name>
<reference evidence="1 2" key="1">
    <citation type="submission" date="2021-01" db="EMBL/GenBank/DDBJ databases">
        <title>Whole genome shotgun sequence of Asanoa iriomotensis NBRC 100142.</title>
        <authorList>
            <person name="Komaki H."/>
            <person name="Tamura T."/>
        </authorList>
    </citation>
    <scope>NUCLEOTIDE SEQUENCE [LARGE SCALE GENOMIC DNA]</scope>
    <source>
        <strain evidence="1 2">NBRC 100142</strain>
    </source>
</reference>
<sequence>MDAVTSFDWNSFPAAREARLELVPDIARDALRVLEGVLDEMNHACTFTLTDGPLGDGDTTAAVEALLPTDCRVTQLEPVPSWSELARESLPGLFIPWRPEEMWQRGSPPRELAEALGDWTLALLARLWPATAEAWSVTVECRSWYEGAYLDLAVRTTDQMWLLHLGVTD</sequence>
<organism evidence="1 2">
    <name type="scientific">Asanoa iriomotensis</name>
    <dbReference type="NCBI Taxonomy" id="234613"/>
    <lineage>
        <taxon>Bacteria</taxon>
        <taxon>Bacillati</taxon>
        <taxon>Actinomycetota</taxon>
        <taxon>Actinomycetes</taxon>
        <taxon>Micromonosporales</taxon>
        <taxon>Micromonosporaceae</taxon>
        <taxon>Asanoa</taxon>
    </lineage>
</organism>